<dbReference type="Pfam" id="PF07690">
    <property type="entry name" value="MFS_1"/>
    <property type="match status" value="1"/>
</dbReference>
<evidence type="ECO:0000256" key="1">
    <source>
        <dbReference type="ARBA" id="ARBA00004141"/>
    </source>
</evidence>
<evidence type="ECO:0000256" key="3">
    <source>
        <dbReference type="ARBA" id="ARBA00022989"/>
    </source>
</evidence>
<keyword evidence="3" id="KW-1133">Transmembrane helix</keyword>
<gene>
    <name evidence="5" type="ORF">PACLA_8A026381</name>
</gene>
<keyword evidence="2" id="KW-0812">Transmembrane</keyword>
<dbReference type="InterPro" id="IPR036259">
    <property type="entry name" value="MFS_trans_sf"/>
</dbReference>
<dbReference type="InterPro" id="IPR049680">
    <property type="entry name" value="FLVCR1-2_SLC49-like"/>
</dbReference>
<reference evidence="5" key="1">
    <citation type="submission" date="2020-04" db="EMBL/GenBank/DDBJ databases">
        <authorList>
            <person name="Alioto T."/>
            <person name="Alioto T."/>
            <person name="Gomez Garrido J."/>
        </authorList>
    </citation>
    <scope>NUCLEOTIDE SEQUENCE</scope>
    <source>
        <strain evidence="5">A484AB</strain>
    </source>
</reference>
<sequence>MVLSSGLQLFGSAIRCIPTDNNTTATVLIHCGQFIIGIAGGMYPAALISSTWFPPNQRTTSTSMSTVAGYIGSALGFIISPAFVDDIKDSNFPKVDNHYRLNGTQVNMYKRQINNLLYVEAGLQFVVFVTIVIYYPAKPKKPPSLSAAKERVDFKNGIKKLCTNYNFLLLATIFGASTGVYGGWCAVLYQNLSEYGISVNAKFAGWLGFVAVISGSFSGVSFSLFADRFSGHHKLFLVVFMVLSFYTTLSICYVFTGVISFNKIVVYILFGLSGFFLNGTIPFFFELGVEITYPVAEGITAGMITFFNNILQTGFLAIPLGNYGTKWMLWTTVCTCGVSTILLLFVKETYHRSSVDRRERHRTGLNQHSINS</sequence>
<organism evidence="5 6">
    <name type="scientific">Paramuricea clavata</name>
    <name type="common">Red gorgonian</name>
    <name type="synonym">Violescent sea-whip</name>
    <dbReference type="NCBI Taxonomy" id="317549"/>
    <lineage>
        <taxon>Eukaryota</taxon>
        <taxon>Metazoa</taxon>
        <taxon>Cnidaria</taxon>
        <taxon>Anthozoa</taxon>
        <taxon>Octocorallia</taxon>
        <taxon>Malacalcyonacea</taxon>
        <taxon>Plexauridae</taxon>
        <taxon>Paramuricea</taxon>
    </lineage>
</organism>
<dbReference type="SUPFAM" id="SSF103473">
    <property type="entry name" value="MFS general substrate transporter"/>
    <property type="match status" value="1"/>
</dbReference>
<dbReference type="PANTHER" id="PTHR10924:SF27">
    <property type="entry name" value="SOLUTE CARRIER FAMILY 49 MEMBER 4"/>
    <property type="match status" value="1"/>
</dbReference>
<keyword evidence="6" id="KW-1185">Reference proteome</keyword>
<keyword evidence="4" id="KW-0472">Membrane</keyword>
<dbReference type="AlphaFoldDB" id="A0A7D9JW96"/>
<dbReference type="EMBL" id="CACRXK020022440">
    <property type="protein sequence ID" value="CAB4036813.1"/>
    <property type="molecule type" value="Genomic_DNA"/>
</dbReference>
<dbReference type="OrthoDB" id="422206at2759"/>
<evidence type="ECO:0000313" key="6">
    <source>
        <dbReference type="Proteomes" id="UP001152795"/>
    </source>
</evidence>
<evidence type="ECO:0000313" key="5">
    <source>
        <dbReference type="EMBL" id="CAB4036813.1"/>
    </source>
</evidence>
<comment type="caution">
    <text evidence="5">The sequence shown here is derived from an EMBL/GenBank/DDBJ whole genome shotgun (WGS) entry which is preliminary data.</text>
</comment>
<name>A0A7D9JW96_PARCT</name>
<evidence type="ECO:0000256" key="2">
    <source>
        <dbReference type="ARBA" id="ARBA00022692"/>
    </source>
</evidence>
<comment type="subcellular location">
    <subcellularLocation>
        <location evidence="1">Membrane</location>
        <topology evidence="1">Multi-pass membrane protein</topology>
    </subcellularLocation>
</comment>
<dbReference type="PANTHER" id="PTHR10924">
    <property type="entry name" value="MAJOR FACILITATOR SUPERFAMILY PROTEIN-RELATED"/>
    <property type="match status" value="1"/>
</dbReference>
<proteinExistence type="predicted"/>
<dbReference type="GO" id="GO:0016020">
    <property type="term" value="C:membrane"/>
    <property type="evidence" value="ECO:0007669"/>
    <property type="project" value="UniProtKB-SubCell"/>
</dbReference>
<dbReference type="InterPro" id="IPR011701">
    <property type="entry name" value="MFS"/>
</dbReference>
<protein>
    <submittedName>
        <fullName evidence="5">Disrupted in renal carcinoma 2 homolog</fullName>
    </submittedName>
</protein>
<accession>A0A7D9JW96</accession>
<dbReference type="Gene3D" id="1.20.1250.20">
    <property type="entry name" value="MFS general substrate transporter like domains"/>
    <property type="match status" value="1"/>
</dbReference>
<dbReference type="Proteomes" id="UP001152795">
    <property type="component" value="Unassembled WGS sequence"/>
</dbReference>
<evidence type="ECO:0000256" key="4">
    <source>
        <dbReference type="ARBA" id="ARBA00023136"/>
    </source>
</evidence>
<dbReference type="GO" id="GO:0022857">
    <property type="term" value="F:transmembrane transporter activity"/>
    <property type="evidence" value="ECO:0007669"/>
    <property type="project" value="InterPro"/>
</dbReference>